<dbReference type="Proteomes" id="UP000010552">
    <property type="component" value="Unassembled WGS sequence"/>
</dbReference>
<dbReference type="Gene3D" id="2.10.110.10">
    <property type="entry name" value="Cysteine Rich Protein"/>
    <property type="match status" value="1"/>
</dbReference>
<keyword evidence="3 4" id="KW-0440">LIM domain</keyword>
<dbReference type="GO" id="GO:0046872">
    <property type="term" value="F:metal ion binding"/>
    <property type="evidence" value="ECO:0007669"/>
    <property type="project" value="UniProtKB-KW"/>
</dbReference>
<evidence type="ECO:0000313" key="8">
    <source>
        <dbReference type="Proteomes" id="UP000010552"/>
    </source>
</evidence>
<keyword evidence="2 4" id="KW-0862">Zinc</keyword>
<dbReference type="eggNOG" id="KOG1704">
    <property type="taxonomic scope" value="Eukaryota"/>
</dbReference>
<evidence type="ECO:0000256" key="1">
    <source>
        <dbReference type="ARBA" id="ARBA00022723"/>
    </source>
</evidence>
<dbReference type="PANTHER" id="PTHR15468:SF2">
    <property type="entry name" value="ZINC FINGER PROTEIN 185"/>
    <property type="match status" value="1"/>
</dbReference>
<dbReference type="InterPro" id="IPR052621">
    <property type="entry name" value="Cell_Prolif/Cornif_Regul"/>
</dbReference>
<dbReference type="SMART" id="SM00132">
    <property type="entry name" value="LIM"/>
    <property type="match status" value="1"/>
</dbReference>
<feature type="region of interest" description="Disordered" evidence="5">
    <location>
        <begin position="28"/>
        <end position="142"/>
    </location>
</feature>
<evidence type="ECO:0000313" key="7">
    <source>
        <dbReference type="EMBL" id="ELK18430.1"/>
    </source>
</evidence>
<evidence type="ECO:0000256" key="2">
    <source>
        <dbReference type="ARBA" id="ARBA00022833"/>
    </source>
</evidence>
<keyword evidence="1 4" id="KW-0479">Metal-binding</keyword>
<dbReference type="PROSITE" id="PS00478">
    <property type="entry name" value="LIM_DOMAIN_1"/>
    <property type="match status" value="1"/>
</dbReference>
<reference evidence="8" key="1">
    <citation type="journal article" date="2013" name="Science">
        <title>Comparative analysis of bat genomes provides insight into the evolution of flight and immunity.</title>
        <authorList>
            <person name="Zhang G."/>
            <person name="Cowled C."/>
            <person name="Shi Z."/>
            <person name="Huang Z."/>
            <person name="Bishop-Lilly K.A."/>
            <person name="Fang X."/>
            <person name="Wynne J.W."/>
            <person name="Xiong Z."/>
            <person name="Baker M.L."/>
            <person name="Zhao W."/>
            <person name="Tachedjian M."/>
            <person name="Zhu Y."/>
            <person name="Zhou P."/>
            <person name="Jiang X."/>
            <person name="Ng J."/>
            <person name="Yang L."/>
            <person name="Wu L."/>
            <person name="Xiao J."/>
            <person name="Feng Y."/>
            <person name="Chen Y."/>
            <person name="Sun X."/>
            <person name="Zhang Y."/>
            <person name="Marsh G.A."/>
            <person name="Crameri G."/>
            <person name="Broder C.C."/>
            <person name="Frey K.G."/>
            <person name="Wang L.F."/>
            <person name="Wang J."/>
        </authorList>
    </citation>
    <scope>NUCLEOTIDE SEQUENCE [LARGE SCALE GENOMIC DNA]</scope>
</reference>
<evidence type="ECO:0000256" key="4">
    <source>
        <dbReference type="PROSITE-ProRule" id="PRU00125"/>
    </source>
</evidence>
<dbReference type="AlphaFoldDB" id="L5L4U6"/>
<proteinExistence type="predicted"/>
<name>L5L4U6_PTEAL</name>
<gene>
    <name evidence="7" type="ORF">PAL_GLEAN10000497</name>
</gene>
<dbReference type="InterPro" id="IPR001781">
    <property type="entry name" value="Znf_LIM"/>
</dbReference>
<dbReference type="EMBL" id="KB030321">
    <property type="protein sequence ID" value="ELK18430.1"/>
    <property type="molecule type" value="Genomic_DNA"/>
</dbReference>
<dbReference type="CDD" id="cd08368">
    <property type="entry name" value="LIM"/>
    <property type="match status" value="1"/>
</dbReference>
<protein>
    <submittedName>
        <fullName evidence="7">Zinc finger protein 185</fullName>
    </submittedName>
</protein>
<dbReference type="InParanoid" id="L5L4U6"/>
<evidence type="ECO:0000256" key="5">
    <source>
        <dbReference type="SAM" id="MobiDB-lite"/>
    </source>
</evidence>
<feature type="domain" description="LIM zinc-binding" evidence="6">
    <location>
        <begin position="200"/>
        <end position="262"/>
    </location>
</feature>
<sequence>MQTQRPEPRPGLASLHRACSVAGFSPLLDDLDVHGANSQPRKPGPVATSSGATLASAVPADRKSDSPADLVDMEANSKGTSAAFEEKNVVTKLGDTWQERPGAPGGGQGDPAAPTQQREDPSAPERQSGPRRPEQFMEVESPASSKGIVFVKEYMNASEVSSGKLVSSRYSSVGSTEDSFDVEKNPPHDGTPYPDRTTGEICTYCNREIRDCPKITLEHLGICCHDYCFKCGICSKPMGELLGQIFIHRDTIHCGKCYEKLF</sequence>
<keyword evidence="8" id="KW-1185">Reference proteome</keyword>
<organism evidence="7 8">
    <name type="scientific">Pteropus alecto</name>
    <name type="common">Black flying fox</name>
    <dbReference type="NCBI Taxonomy" id="9402"/>
    <lineage>
        <taxon>Eukaryota</taxon>
        <taxon>Metazoa</taxon>
        <taxon>Chordata</taxon>
        <taxon>Craniata</taxon>
        <taxon>Vertebrata</taxon>
        <taxon>Euteleostomi</taxon>
        <taxon>Mammalia</taxon>
        <taxon>Eutheria</taxon>
        <taxon>Laurasiatheria</taxon>
        <taxon>Chiroptera</taxon>
        <taxon>Yinpterochiroptera</taxon>
        <taxon>Pteropodoidea</taxon>
        <taxon>Pteropodidae</taxon>
        <taxon>Pteropodinae</taxon>
        <taxon>Pteropus</taxon>
    </lineage>
</organism>
<evidence type="ECO:0000256" key="3">
    <source>
        <dbReference type="ARBA" id="ARBA00023038"/>
    </source>
</evidence>
<dbReference type="PANTHER" id="PTHR15468">
    <property type="entry name" value="ZNF185"/>
    <property type="match status" value="1"/>
</dbReference>
<evidence type="ECO:0000259" key="6">
    <source>
        <dbReference type="PROSITE" id="PS50023"/>
    </source>
</evidence>
<dbReference type="STRING" id="9402.L5L4U6"/>
<dbReference type="PROSITE" id="PS50023">
    <property type="entry name" value="LIM_DOMAIN_2"/>
    <property type="match status" value="1"/>
</dbReference>
<accession>L5L4U6</accession>